<dbReference type="Gene3D" id="1.20.120.530">
    <property type="entry name" value="GntR ligand-binding domain-like"/>
    <property type="match status" value="1"/>
</dbReference>
<dbReference type="InterPro" id="IPR011711">
    <property type="entry name" value="GntR_C"/>
</dbReference>
<dbReference type="InterPro" id="IPR036388">
    <property type="entry name" value="WH-like_DNA-bd_sf"/>
</dbReference>
<comment type="caution">
    <text evidence="5">The sequence shown here is derived from an EMBL/GenBank/DDBJ whole genome shotgun (WGS) entry which is preliminary data.</text>
</comment>
<dbReference type="GO" id="GO:0003677">
    <property type="term" value="F:DNA binding"/>
    <property type="evidence" value="ECO:0007669"/>
    <property type="project" value="UniProtKB-KW"/>
</dbReference>
<dbReference type="SMART" id="SM00345">
    <property type="entry name" value="HTH_GNTR"/>
    <property type="match status" value="1"/>
</dbReference>
<evidence type="ECO:0000256" key="1">
    <source>
        <dbReference type="ARBA" id="ARBA00023015"/>
    </source>
</evidence>
<dbReference type="AlphaFoldDB" id="A0AA87Q7N4"/>
<accession>A0AA87Q7N4</accession>
<gene>
    <name evidence="5" type="ORF">RRH01S_31_00120</name>
</gene>
<organism evidence="5 6">
    <name type="scientific">Rhizobium rhizogenes NBRC 13257</name>
    <dbReference type="NCBI Taxonomy" id="1220581"/>
    <lineage>
        <taxon>Bacteria</taxon>
        <taxon>Pseudomonadati</taxon>
        <taxon>Pseudomonadota</taxon>
        <taxon>Alphaproteobacteria</taxon>
        <taxon>Hyphomicrobiales</taxon>
        <taxon>Rhizobiaceae</taxon>
        <taxon>Rhizobium/Agrobacterium group</taxon>
        <taxon>Rhizobium</taxon>
    </lineage>
</organism>
<dbReference type="InterPro" id="IPR008920">
    <property type="entry name" value="TF_FadR/GntR_C"/>
</dbReference>
<dbReference type="RefSeq" id="WP_042477616.1">
    <property type="nucleotide sequence ID" value="NZ_BAYX01000031.1"/>
</dbReference>
<evidence type="ECO:0000313" key="5">
    <source>
        <dbReference type="EMBL" id="GAJ97080.1"/>
    </source>
</evidence>
<evidence type="ECO:0000256" key="3">
    <source>
        <dbReference type="ARBA" id="ARBA00023163"/>
    </source>
</evidence>
<dbReference type="Gene3D" id="1.10.10.10">
    <property type="entry name" value="Winged helix-like DNA-binding domain superfamily/Winged helix DNA-binding domain"/>
    <property type="match status" value="1"/>
</dbReference>
<keyword evidence="3" id="KW-0804">Transcription</keyword>
<dbReference type="SMART" id="SM00895">
    <property type="entry name" value="FCD"/>
    <property type="match status" value="1"/>
</dbReference>
<dbReference type="Proteomes" id="UP000026941">
    <property type="component" value="Unassembled WGS sequence"/>
</dbReference>
<feature type="domain" description="HTH gntR-type" evidence="4">
    <location>
        <begin position="17"/>
        <end position="84"/>
    </location>
</feature>
<evidence type="ECO:0000313" key="6">
    <source>
        <dbReference type="Proteomes" id="UP000026941"/>
    </source>
</evidence>
<evidence type="ECO:0000259" key="4">
    <source>
        <dbReference type="PROSITE" id="PS50949"/>
    </source>
</evidence>
<dbReference type="InterPro" id="IPR036390">
    <property type="entry name" value="WH_DNA-bd_sf"/>
</dbReference>
<sequence>MTESYSVADKLPRVERNTLADVVYSEIKELILSGLIAPGERLTLRRLAAAVGTSPMPVRDAVSRLVAEKALEMLPNRSIQVSWPSRERFEEIIAIRCTVEGLAAEAACRRRTEAELNEIKREAEMFETFAHGATPDPMEAMRANRRMHFAIYRAAGMPTLLQIIEALWLQVGPVFWASVGGEIKAHAAGKSASDTSEMLDTTYRSHAALVNAIEARDGERARQAVVNDVEKAAVMIVRSGRLNDAEGWVPR</sequence>
<protein>
    <recommendedName>
        <fullName evidence="4">HTH gntR-type domain-containing protein</fullName>
    </recommendedName>
</protein>
<name>A0AA87Q7N4_RHIRH</name>
<dbReference type="SUPFAM" id="SSF48008">
    <property type="entry name" value="GntR ligand-binding domain-like"/>
    <property type="match status" value="1"/>
</dbReference>
<dbReference type="GO" id="GO:0003700">
    <property type="term" value="F:DNA-binding transcription factor activity"/>
    <property type="evidence" value="ECO:0007669"/>
    <property type="project" value="InterPro"/>
</dbReference>
<proteinExistence type="predicted"/>
<dbReference type="SUPFAM" id="SSF46785">
    <property type="entry name" value="Winged helix' DNA-binding domain"/>
    <property type="match status" value="1"/>
</dbReference>
<keyword evidence="1" id="KW-0805">Transcription regulation</keyword>
<keyword evidence="2" id="KW-0238">DNA-binding</keyword>
<dbReference type="PROSITE" id="PS50949">
    <property type="entry name" value="HTH_GNTR"/>
    <property type="match status" value="1"/>
</dbReference>
<dbReference type="Pfam" id="PF00392">
    <property type="entry name" value="GntR"/>
    <property type="match status" value="1"/>
</dbReference>
<dbReference type="InterPro" id="IPR000524">
    <property type="entry name" value="Tscrpt_reg_HTH_GntR"/>
</dbReference>
<evidence type="ECO:0000256" key="2">
    <source>
        <dbReference type="ARBA" id="ARBA00023125"/>
    </source>
</evidence>
<dbReference type="PANTHER" id="PTHR43537:SF39">
    <property type="entry name" value="HTH-TYPE TRANSCRIPTIONAL REGULATOR MCBR"/>
    <property type="match status" value="1"/>
</dbReference>
<dbReference type="Pfam" id="PF07729">
    <property type="entry name" value="FCD"/>
    <property type="match status" value="1"/>
</dbReference>
<reference evidence="5 6" key="1">
    <citation type="submission" date="2014-05" db="EMBL/GenBank/DDBJ databases">
        <title>Whole genome shotgun sequence of Rhizobium rhizogenes NBRC 13257.</title>
        <authorList>
            <person name="Katano-Makiyama Y."/>
            <person name="Hosoyama A."/>
            <person name="Hashimoto M."/>
            <person name="Hosoyama Y."/>
            <person name="Noguchi M."/>
            <person name="Tsuchikane K."/>
            <person name="Kimura A."/>
            <person name="Ohji S."/>
            <person name="Ichikawa N."/>
            <person name="Yamazoe A."/>
            <person name="Fujita N."/>
        </authorList>
    </citation>
    <scope>NUCLEOTIDE SEQUENCE [LARGE SCALE GENOMIC DNA]</scope>
    <source>
        <strain evidence="5 6">NBRC 13257</strain>
    </source>
</reference>
<dbReference type="EMBL" id="BAYX01000031">
    <property type="protein sequence ID" value="GAJ97080.1"/>
    <property type="molecule type" value="Genomic_DNA"/>
</dbReference>
<dbReference type="PANTHER" id="PTHR43537">
    <property type="entry name" value="TRANSCRIPTIONAL REGULATOR, GNTR FAMILY"/>
    <property type="match status" value="1"/>
</dbReference>